<accession>U1YI40</accession>
<evidence type="ECO:0000313" key="1">
    <source>
        <dbReference type="EMBL" id="ERI11757.1"/>
    </source>
</evidence>
<dbReference type="InterPro" id="IPR036249">
    <property type="entry name" value="Thioredoxin-like_sf"/>
</dbReference>
<comment type="caution">
    <text evidence="1">The sequence shown here is derived from an EMBL/GenBank/DDBJ whole genome shotgun (WGS) entry which is preliminary data.</text>
</comment>
<keyword evidence="2" id="KW-1185">Reference proteome</keyword>
<organism evidence="1 2">
    <name type="scientific">Aneurinibacillus aneurinilyticus ATCC 12856</name>
    <dbReference type="NCBI Taxonomy" id="649747"/>
    <lineage>
        <taxon>Bacteria</taxon>
        <taxon>Bacillati</taxon>
        <taxon>Bacillota</taxon>
        <taxon>Bacilli</taxon>
        <taxon>Bacillales</taxon>
        <taxon>Paenibacillaceae</taxon>
        <taxon>Aneurinibacillus group</taxon>
        <taxon>Aneurinibacillus</taxon>
    </lineage>
</organism>
<sequence length="174" mass="20582">MRLKRMNSIYNKRKLYLFSTLFLFFILGLCYVFTMQNDEEFKRYDVTEFPTVELLDFSNEKVLIGGNQKKIVVFVGENCNACHELIRLISQSPLSKRELKIYYIWKEKHNNLNSQHRGNVFNLILDEDKLENRKYGTLITPHTYLLDEKNNVIINELGSSPALVKKLERLVENN</sequence>
<dbReference type="AlphaFoldDB" id="U1YI40"/>
<reference evidence="1 2" key="1">
    <citation type="submission" date="2013-08" db="EMBL/GenBank/DDBJ databases">
        <authorList>
            <person name="Weinstock G."/>
            <person name="Sodergren E."/>
            <person name="Wylie T."/>
            <person name="Fulton L."/>
            <person name="Fulton R."/>
            <person name="Fronick C."/>
            <person name="O'Laughlin M."/>
            <person name="Godfrey J."/>
            <person name="Miner T."/>
            <person name="Herter B."/>
            <person name="Appelbaum E."/>
            <person name="Cordes M."/>
            <person name="Lek S."/>
            <person name="Wollam A."/>
            <person name="Pepin K.H."/>
            <person name="Palsikar V.B."/>
            <person name="Mitreva M."/>
            <person name="Wilson R.K."/>
        </authorList>
    </citation>
    <scope>NUCLEOTIDE SEQUENCE [LARGE SCALE GENOMIC DNA]</scope>
    <source>
        <strain evidence="1 2">ATCC 12856</strain>
    </source>
</reference>
<dbReference type="Proteomes" id="UP000016511">
    <property type="component" value="Unassembled WGS sequence"/>
</dbReference>
<evidence type="ECO:0008006" key="3">
    <source>
        <dbReference type="Google" id="ProtNLM"/>
    </source>
</evidence>
<dbReference type="STRING" id="649747.HMPREF0083_00140"/>
<name>U1YI40_ANEAE</name>
<gene>
    <name evidence="1" type="ORF">HMPREF0083_00140</name>
</gene>
<dbReference type="HOGENOM" id="CLU_1536937_0_0_9"/>
<evidence type="ECO:0000313" key="2">
    <source>
        <dbReference type="Proteomes" id="UP000016511"/>
    </source>
</evidence>
<protein>
    <recommendedName>
        <fullName evidence="3">Thioredoxin domain-containing protein</fullName>
    </recommendedName>
</protein>
<proteinExistence type="predicted"/>
<dbReference type="EMBL" id="AWSJ01000012">
    <property type="protein sequence ID" value="ERI11757.1"/>
    <property type="molecule type" value="Genomic_DNA"/>
</dbReference>
<dbReference type="SUPFAM" id="SSF52833">
    <property type="entry name" value="Thioredoxin-like"/>
    <property type="match status" value="1"/>
</dbReference>
<dbReference type="Gene3D" id="3.40.30.10">
    <property type="entry name" value="Glutaredoxin"/>
    <property type="match status" value="1"/>
</dbReference>